<evidence type="ECO:0000256" key="8">
    <source>
        <dbReference type="ARBA" id="ARBA00023143"/>
    </source>
</evidence>
<comment type="subcellular location">
    <subcellularLocation>
        <location evidence="1 9">Cell membrane</location>
        <topology evidence="1">Multi-pass membrane protein</topology>
    </subcellularLocation>
    <subcellularLocation>
        <location evidence="9">Bacterial flagellum basal body</location>
    </subcellularLocation>
</comment>
<keyword evidence="6 9" id="KW-1133">Transmembrane helix</keyword>
<feature type="transmembrane region" description="Helical" evidence="9">
    <location>
        <begin position="51"/>
        <end position="72"/>
    </location>
</feature>
<dbReference type="InterPro" id="IPR006305">
    <property type="entry name" value="FliQ"/>
</dbReference>
<organism evidence="10 11">
    <name type="scientific">Acetomicrobium flavidum</name>
    <dbReference type="NCBI Taxonomy" id="49896"/>
    <lineage>
        <taxon>Bacteria</taxon>
        <taxon>Thermotogati</taxon>
        <taxon>Synergistota</taxon>
        <taxon>Synergistia</taxon>
        <taxon>Synergistales</taxon>
        <taxon>Acetomicrobiaceae</taxon>
        <taxon>Acetomicrobium</taxon>
    </lineage>
</organism>
<evidence type="ECO:0000256" key="6">
    <source>
        <dbReference type="ARBA" id="ARBA00022989"/>
    </source>
</evidence>
<evidence type="ECO:0000256" key="2">
    <source>
        <dbReference type="ARBA" id="ARBA00006156"/>
    </source>
</evidence>
<keyword evidence="8 9" id="KW-0975">Bacterial flagellum</keyword>
<feature type="transmembrane region" description="Helical" evidence="9">
    <location>
        <begin position="15"/>
        <end position="39"/>
    </location>
</feature>
<dbReference type="NCBIfam" id="TIGR01402">
    <property type="entry name" value="fliQ"/>
    <property type="match status" value="1"/>
</dbReference>
<keyword evidence="4 9" id="KW-1003">Cell membrane</keyword>
<keyword evidence="10" id="KW-0282">Flagellum</keyword>
<evidence type="ECO:0000256" key="5">
    <source>
        <dbReference type="ARBA" id="ARBA00022692"/>
    </source>
</evidence>
<gene>
    <name evidence="9" type="primary">fliQ</name>
    <name evidence="10" type="ORF">SAMN05444368_0829</name>
</gene>
<keyword evidence="7 9" id="KW-0472">Membrane</keyword>
<dbReference type="Proteomes" id="UP000185093">
    <property type="component" value="Unassembled WGS sequence"/>
</dbReference>
<accession>A0ABY1JCF5</accession>
<sequence>MKVRKLSVSDVFQQAIWIILLSSMPVLLVTMVIGLLIGILQTATSIQEQTLVFIPKILAVFLLLFLLGPWMFGHVSEFARYLFGNMANLVP</sequence>
<reference evidence="10 11" key="1">
    <citation type="submission" date="2016-11" db="EMBL/GenBank/DDBJ databases">
        <authorList>
            <person name="Varghese N."/>
            <person name="Submissions S."/>
        </authorList>
    </citation>
    <scope>NUCLEOTIDE SEQUENCE [LARGE SCALE GENOMIC DNA]</scope>
    <source>
        <strain evidence="10 11">DSM 20664</strain>
    </source>
</reference>
<keyword evidence="11" id="KW-1185">Reference proteome</keyword>
<dbReference type="PANTHER" id="PTHR34040">
    <property type="entry name" value="FLAGELLAR BIOSYNTHETIC PROTEIN FLIQ"/>
    <property type="match status" value="1"/>
</dbReference>
<evidence type="ECO:0000313" key="10">
    <source>
        <dbReference type="EMBL" id="SIN65890.1"/>
    </source>
</evidence>
<keyword evidence="10" id="KW-0969">Cilium</keyword>
<comment type="function">
    <text evidence="9">Role in flagellar biosynthesis.</text>
</comment>
<evidence type="ECO:0000313" key="11">
    <source>
        <dbReference type="Proteomes" id="UP000185093"/>
    </source>
</evidence>
<protein>
    <recommendedName>
        <fullName evidence="3 9">Flagellar biosynthetic protein FliQ</fullName>
    </recommendedName>
</protein>
<comment type="caution">
    <text evidence="10">The sequence shown here is derived from an EMBL/GenBank/DDBJ whole genome shotgun (WGS) entry which is preliminary data.</text>
</comment>
<evidence type="ECO:0000256" key="7">
    <source>
        <dbReference type="ARBA" id="ARBA00023136"/>
    </source>
</evidence>
<evidence type="ECO:0000256" key="4">
    <source>
        <dbReference type="ARBA" id="ARBA00022475"/>
    </source>
</evidence>
<proteinExistence type="inferred from homology"/>
<evidence type="ECO:0000256" key="9">
    <source>
        <dbReference type="RuleBase" id="RU364090"/>
    </source>
</evidence>
<dbReference type="InterPro" id="IPR002191">
    <property type="entry name" value="Bac_export_3"/>
</dbReference>
<keyword evidence="10" id="KW-0966">Cell projection</keyword>
<dbReference type="PIRSF" id="PIRSF004669">
    <property type="entry name" value="FliQ"/>
    <property type="match status" value="1"/>
</dbReference>
<evidence type="ECO:0000256" key="1">
    <source>
        <dbReference type="ARBA" id="ARBA00004651"/>
    </source>
</evidence>
<dbReference type="PRINTS" id="PR00952">
    <property type="entry name" value="TYPE3IMQPROT"/>
</dbReference>
<dbReference type="PANTHER" id="PTHR34040:SF2">
    <property type="entry name" value="FLAGELLAR BIOSYNTHETIC PROTEIN FLIQ"/>
    <property type="match status" value="1"/>
</dbReference>
<keyword evidence="5 9" id="KW-0812">Transmembrane</keyword>
<comment type="similarity">
    <text evidence="2 9">Belongs to the FliQ/MopD/SpaQ family.</text>
</comment>
<dbReference type="Pfam" id="PF01313">
    <property type="entry name" value="Bac_export_3"/>
    <property type="match status" value="1"/>
</dbReference>
<evidence type="ECO:0000256" key="3">
    <source>
        <dbReference type="ARBA" id="ARBA00021718"/>
    </source>
</evidence>
<dbReference type="EMBL" id="FSQZ01000001">
    <property type="protein sequence ID" value="SIN65890.1"/>
    <property type="molecule type" value="Genomic_DNA"/>
</dbReference>
<name>A0ABY1JCF5_9BACT</name>